<keyword evidence="3" id="KW-1185">Reference proteome</keyword>
<dbReference type="AlphaFoldDB" id="A0A8J2VEX9"/>
<dbReference type="InterPro" id="IPR013830">
    <property type="entry name" value="SGNH_hydro"/>
</dbReference>
<dbReference type="SUPFAM" id="SSF52266">
    <property type="entry name" value="SGNH hydrolase"/>
    <property type="match status" value="1"/>
</dbReference>
<organism evidence="2 3">
    <name type="scientific">Marinithermofilum abyssi</name>
    <dbReference type="NCBI Taxonomy" id="1571185"/>
    <lineage>
        <taxon>Bacteria</taxon>
        <taxon>Bacillati</taxon>
        <taxon>Bacillota</taxon>
        <taxon>Bacilli</taxon>
        <taxon>Bacillales</taxon>
        <taxon>Thermoactinomycetaceae</taxon>
        <taxon>Marinithermofilum</taxon>
    </lineage>
</organism>
<comment type="caution">
    <text evidence="2">The sequence shown here is derived from an EMBL/GenBank/DDBJ whole genome shotgun (WGS) entry which is preliminary data.</text>
</comment>
<dbReference type="Gene3D" id="3.40.50.1110">
    <property type="entry name" value="SGNH hydrolase"/>
    <property type="match status" value="1"/>
</dbReference>
<proteinExistence type="predicted"/>
<evidence type="ECO:0000313" key="2">
    <source>
        <dbReference type="EMBL" id="GGE26437.1"/>
    </source>
</evidence>
<keyword evidence="2" id="KW-0378">Hydrolase</keyword>
<evidence type="ECO:0000313" key="3">
    <source>
        <dbReference type="Proteomes" id="UP000625210"/>
    </source>
</evidence>
<dbReference type="PANTHER" id="PTHR43784">
    <property type="entry name" value="GDSL-LIKE LIPASE/ACYLHYDROLASE, PUTATIVE (AFU_ORTHOLOGUE AFUA_2G00820)-RELATED"/>
    <property type="match status" value="1"/>
</dbReference>
<reference evidence="2" key="2">
    <citation type="submission" date="2020-09" db="EMBL/GenBank/DDBJ databases">
        <authorList>
            <person name="Sun Q."/>
            <person name="Zhou Y."/>
        </authorList>
    </citation>
    <scope>NUCLEOTIDE SEQUENCE</scope>
    <source>
        <strain evidence="2">CGMCC 1.15179</strain>
    </source>
</reference>
<evidence type="ECO:0000259" key="1">
    <source>
        <dbReference type="Pfam" id="PF13472"/>
    </source>
</evidence>
<gene>
    <name evidence="2" type="ORF">GCM10011571_30800</name>
</gene>
<dbReference type="GO" id="GO:0016787">
    <property type="term" value="F:hydrolase activity"/>
    <property type="evidence" value="ECO:0007669"/>
    <property type="project" value="UniProtKB-KW"/>
</dbReference>
<protein>
    <submittedName>
        <fullName evidence="2">SGNH hydrolase</fullName>
    </submittedName>
</protein>
<name>A0A8J2VEX9_9BACL</name>
<dbReference type="CDD" id="cd01830">
    <property type="entry name" value="XynE_like"/>
    <property type="match status" value="1"/>
</dbReference>
<sequence>MLQDQQNVFHRSRGWKRARGNVFICLLMGAMLLPFCSEQDFAYGDSEKGASRSWVGSWTASLQFPSGDAAEGVSDRTVRMIVRPHEEGNQVRLRFSNAYGEQDVTFAEVRLAEREMGAAIDKDTDTPVTFAGRRAVTLSPGREVMSDPLSFPVKKGEDLAVSVYVSGDSGAATWHRIAKQTSYISEQGNHTRDRQGEGYTDTISSWFWLTGLDVGASPKHQGAVVAFGDSITDGTRSTQDANHRYPDFLQERLDAARMEKSVLNAGISGNKLLRDDAVYGESALKRFDRDVLAQPGVTDVILLEGINDIGHDPHNYNADQIIGAMKQLIDRAHARGLRIYGGTLLPFEGTTIPGYYTEEGEATRDKVNHWIRSSGAFDGVIDFDRALQDPEHPDRLNPAYDSGDHLHPNDTGYEKMAETASQVLLKRNLPLSYGQ</sequence>
<dbReference type="InterPro" id="IPR053140">
    <property type="entry name" value="GDSL_Rv0518-like"/>
</dbReference>
<feature type="domain" description="SGNH hydrolase-type esterase" evidence="1">
    <location>
        <begin position="226"/>
        <end position="414"/>
    </location>
</feature>
<dbReference type="Pfam" id="PF13472">
    <property type="entry name" value="Lipase_GDSL_2"/>
    <property type="match status" value="1"/>
</dbReference>
<dbReference type="RefSeq" id="WP_188648783.1">
    <property type="nucleotide sequence ID" value="NZ_BMHQ01000013.1"/>
</dbReference>
<dbReference type="InterPro" id="IPR036514">
    <property type="entry name" value="SGNH_hydro_sf"/>
</dbReference>
<accession>A0A8J2VEX9</accession>
<dbReference type="Proteomes" id="UP000625210">
    <property type="component" value="Unassembled WGS sequence"/>
</dbReference>
<dbReference type="EMBL" id="BMHQ01000013">
    <property type="protein sequence ID" value="GGE26437.1"/>
    <property type="molecule type" value="Genomic_DNA"/>
</dbReference>
<reference evidence="2" key="1">
    <citation type="journal article" date="2014" name="Int. J. Syst. Evol. Microbiol.">
        <title>Complete genome sequence of Corynebacterium casei LMG S-19264T (=DSM 44701T), isolated from a smear-ripened cheese.</title>
        <authorList>
            <consortium name="US DOE Joint Genome Institute (JGI-PGF)"/>
            <person name="Walter F."/>
            <person name="Albersmeier A."/>
            <person name="Kalinowski J."/>
            <person name="Ruckert C."/>
        </authorList>
    </citation>
    <scope>NUCLEOTIDE SEQUENCE</scope>
    <source>
        <strain evidence="2">CGMCC 1.15179</strain>
    </source>
</reference>
<dbReference type="PANTHER" id="PTHR43784:SF2">
    <property type="entry name" value="GDSL-LIKE LIPASE_ACYLHYDROLASE, PUTATIVE (AFU_ORTHOLOGUE AFUA_2G00820)-RELATED"/>
    <property type="match status" value="1"/>
</dbReference>